<comment type="cofactor">
    <cofactor evidence="1">
        <name>Fe cation</name>
        <dbReference type="ChEBI" id="CHEBI:24875"/>
    </cofactor>
</comment>
<dbReference type="GO" id="GO:0016020">
    <property type="term" value="C:membrane"/>
    <property type="evidence" value="ECO:0007669"/>
    <property type="project" value="UniProtKB-SubCell"/>
</dbReference>
<evidence type="ECO:0000256" key="4">
    <source>
        <dbReference type="ARBA" id="ARBA00022660"/>
    </source>
</evidence>
<keyword evidence="8" id="KW-1133">Transmembrane helix</keyword>
<keyword evidence="6" id="KW-0479">Metal-binding</keyword>
<keyword evidence="5" id="KW-0812">Transmembrane</keyword>
<evidence type="ECO:0000256" key="10">
    <source>
        <dbReference type="ARBA" id="ARBA00023004"/>
    </source>
</evidence>
<dbReference type="EMBL" id="PVWO01000385">
    <property type="protein sequence ID" value="PSB50752.1"/>
    <property type="molecule type" value="Genomic_DNA"/>
</dbReference>
<dbReference type="RefSeq" id="WP_106310121.1">
    <property type="nucleotide sequence ID" value="NZ_PVWO01000385.1"/>
</dbReference>
<evidence type="ECO:0000256" key="11">
    <source>
        <dbReference type="ARBA" id="ARBA00023136"/>
    </source>
</evidence>
<dbReference type="Gene3D" id="1.20.1260.140">
    <property type="entry name" value="Alternative oxidase"/>
    <property type="match status" value="1"/>
</dbReference>
<proteinExistence type="predicted"/>
<gene>
    <name evidence="12" type="ORF">C7B77_22410</name>
</gene>
<dbReference type="OrthoDB" id="454587at2"/>
<dbReference type="GO" id="GO:0046872">
    <property type="term" value="F:metal ion binding"/>
    <property type="evidence" value="ECO:0007669"/>
    <property type="project" value="UniProtKB-KW"/>
</dbReference>
<sequence length="251" mass="29529">MIRAIVGFFAFIVDVVYGNRPYSRFYLLETIARVPYFSFLSVLHLYETLGFWRKADWLKVHFAETWNELHHLLIMESLGGNRYWIDRFVAQHVAFAYYWIVVPIYMLLPKSAYYLMESIENHAFHTYDEYLKSHEAELKAQPAPQIAINYYCDGDLYMFDEFQTTNPSREFRRPKVDNLYDVFVNIRDDESEHVKTMVALQQPAAWLTFHSPHTVVELTPVEDKSQVLAPNMRGCLKSIDLNPPSPLKKGE</sequence>
<dbReference type="AlphaFoldDB" id="A0A2T1G0J9"/>
<evidence type="ECO:0000313" key="12">
    <source>
        <dbReference type="EMBL" id="PSB50752.1"/>
    </source>
</evidence>
<evidence type="ECO:0000256" key="5">
    <source>
        <dbReference type="ARBA" id="ARBA00022692"/>
    </source>
</evidence>
<evidence type="ECO:0000313" key="13">
    <source>
        <dbReference type="Proteomes" id="UP000238937"/>
    </source>
</evidence>
<comment type="subcellular location">
    <subcellularLocation>
        <location evidence="2">Membrane</location>
    </subcellularLocation>
</comment>
<dbReference type="GO" id="GO:0009916">
    <property type="term" value="F:alternative oxidase activity"/>
    <property type="evidence" value="ECO:0007669"/>
    <property type="project" value="InterPro"/>
</dbReference>
<evidence type="ECO:0000256" key="1">
    <source>
        <dbReference type="ARBA" id="ARBA00001962"/>
    </source>
</evidence>
<dbReference type="GO" id="GO:0010230">
    <property type="term" value="P:alternative respiration"/>
    <property type="evidence" value="ECO:0007669"/>
    <property type="project" value="TreeGrafter"/>
</dbReference>
<dbReference type="PANTHER" id="PTHR31803">
    <property type="entry name" value="ALTERNATIVE OXIDASE"/>
    <property type="match status" value="1"/>
</dbReference>
<dbReference type="PANTHER" id="PTHR31803:SF10">
    <property type="entry name" value="UBIQUINOL OXIDASE 4, CHLOROPLASTIC_CHROMOPLASTIC"/>
    <property type="match status" value="1"/>
</dbReference>
<name>A0A2T1G0J9_9CYAN</name>
<evidence type="ECO:0000256" key="7">
    <source>
        <dbReference type="ARBA" id="ARBA00022982"/>
    </source>
</evidence>
<evidence type="ECO:0000256" key="2">
    <source>
        <dbReference type="ARBA" id="ARBA00004370"/>
    </source>
</evidence>
<keyword evidence="9" id="KW-0560">Oxidoreductase</keyword>
<dbReference type="Proteomes" id="UP000238937">
    <property type="component" value="Unassembled WGS sequence"/>
</dbReference>
<dbReference type="GO" id="GO:0016117">
    <property type="term" value="P:carotenoid biosynthetic process"/>
    <property type="evidence" value="ECO:0007669"/>
    <property type="project" value="TreeGrafter"/>
</dbReference>
<dbReference type="InterPro" id="IPR038659">
    <property type="entry name" value="AOX_sf"/>
</dbReference>
<keyword evidence="13" id="KW-1185">Reference proteome</keyword>
<keyword evidence="4" id="KW-0679">Respiratory chain</keyword>
<accession>A0A2T1G0J9</accession>
<keyword evidence="7" id="KW-0249">Electron transport</keyword>
<evidence type="ECO:0000256" key="3">
    <source>
        <dbReference type="ARBA" id="ARBA00022448"/>
    </source>
</evidence>
<dbReference type="InterPro" id="IPR002680">
    <property type="entry name" value="AOX"/>
</dbReference>
<organism evidence="12 13">
    <name type="scientific">Chamaesiphon polymorphus CCALA 037</name>
    <dbReference type="NCBI Taxonomy" id="2107692"/>
    <lineage>
        <taxon>Bacteria</taxon>
        <taxon>Bacillati</taxon>
        <taxon>Cyanobacteriota</taxon>
        <taxon>Cyanophyceae</taxon>
        <taxon>Gomontiellales</taxon>
        <taxon>Chamaesiphonaceae</taxon>
        <taxon>Chamaesiphon</taxon>
    </lineage>
</organism>
<keyword evidence="3" id="KW-0813">Transport</keyword>
<comment type="caution">
    <text evidence="12">The sequence shown here is derived from an EMBL/GenBank/DDBJ whole genome shotgun (WGS) entry which is preliminary data.</text>
</comment>
<keyword evidence="10" id="KW-0408">Iron</keyword>
<dbReference type="Pfam" id="PF01786">
    <property type="entry name" value="AOX"/>
    <property type="match status" value="1"/>
</dbReference>
<evidence type="ECO:0000256" key="8">
    <source>
        <dbReference type="ARBA" id="ARBA00022989"/>
    </source>
</evidence>
<evidence type="ECO:0000256" key="6">
    <source>
        <dbReference type="ARBA" id="ARBA00022723"/>
    </source>
</evidence>
<reference evidence="12 13" key="1">
    <citation type="submission" date="2018-03" db="EMBL/GenBank/DDBJ databases">
        <title>The ancient ancestry and fast evolution of plastids.</title>
        <authorList>
            <person name="Moore K.R."/>
            <person name="Magnabosco C."/>
            <person name="Momper L."/>
            <person name="Gold D.A."/>
            <person name="Bosak T."/>
            <person name="Fournier G.P."/>
        </authorList>
    </citation>
    <scope>NUCLEOTIDE SEQUENCE [LARGE SCALE GENOMIC DNA]</scope>
    <source>
        <strain evidence="12 13">CCALA 037</strain>
    </source>
</reference>
<evidence type="ECO:0000256" key="9">
    <source>
        <dbReference type="ARBA" id="ARBA00023002"/>
    </source>
</evidence>
<protein>
    <submittedName>
        <fullName evidence="12">Plastoquinol terminal oxidase</fullName>
    </submittedName>
</protein>
<keyword evidence="11" id="KW-0472">Membrane</keyword>